<accession>A0A6A6F564</accession>
<organism evidence="2 3">
    <name type="scientific">Cercospora zeae-maydis SCOH1-5</name>
    <dbReference type="NCBI Taxonomy" id="717836"/>
    <lineage>
        <taxon>Eukaryota</taxon>
        <taxon>Fungi</taxon>
        <taxon>Dikarya</taxon>
        <taxon>Ascomycota</taxon>
        <taxon>Pezizomycotina</taxon>
        <taxon>Dothideomycetes</taxon>
        <taxon>Dothideomycetidae</taxon>
        <taxon>Mycosphaerellales</taxon>
        <taxon>Mycosphaerellaceae</taxon>
        <taxon>Cercospora</taxon>
    </lineage>
</organism>
<keyword evidence="3" id="KW-1185">Reference proteome</keyword>
<evidence type="ECO:0000313" key="3">
    <source>
        <dbReference type="Proteomes" id="UP000799539"/>
    </source>
</evidence>
<name>A0A6A6F564_9PEZI</name>
<evidence type="ECO:0000256" key="1">
    <source>
        <dbReference type="SAM" id="MobiDB-lite"/>
    </source>
</evidence>
<gene>
    <name evidence="2" type="ORF">CERZMDRAFT_101574</name>
</gene>
<dbReference type="Proteomes" id="UP000799539">
    <property type="component" value="Unassembled WGS sequence"/>
</dbReference>
<protein>
    <submittedName>
        <fullName evidence="2">Uncharacterized protein</fullName>
    </submittedName>
</protein>
<evidence type="ECO:0000313" key="2">
    <source>
        <dbReference type="EMBL" id="KAF2208309.1"/>
    </source>
</evidence>
<feature type="region of interest" description="Disordered" evidence="1">
    <location>
        <begin position="1"/>
        <end position="100"/>
    </location>
</feature>
<dbReference type="EMBL" id="ML992695">
    <property type="protein sequence ID" value="KAF2208309.1"/>
    <property type="molecule type" value="Genomic_DNA"/>
</dbReference>
<reference evidence="2" key="1">
    <citation type="journal article" date="2020" name="Stud. Mycol.">
        <title>101 Dothideomycetes genomes: a test case for predicting lifestyles and emergence of pathogens.</title>
        <authorList>
            <person name="Haridas S."/>
            <person name="Albert R."/>
            <person name="Binder M."/>
            <person name="Bloem J."/>
            <person name="Labutti K."/>
            <person name="Salamov A."/>
            <person name="Andreopoulos B."/>
            <person name="Baker S."/>
            <person name="Barry K."/>
            <person name="Bills G."/>
            <person name="Bluhm B."/>
            <person name="Cannon C."/>
            <person name="Castanera R."/>
            <person name="Culley D."/>
            <person name="Daum C."/>
            <person name="Ezra D."/>
            <person name="Gonzalez J."/>
            <person name="Henrissat B."/>
            <person name="Kuo A."/>
            <person name="Liang C."/>
            <person name="Lipzen A."/>
            <person name="Lutzoni F."/>
            <person name="Magnuson J."/>
            <person name="Mondo S."/>
            <person name="Nolan M."/>
            <person name="Ohm R."/>
            <person name="Pangilinan J."/>
            <person name="Park H.-J."/>
            <person name="Ramirez L."/>
            <person name="Alfaro M."/>
            <person name="Sun H."/>
            <person name="Tritt A."/>
            <person name="Yoshinaga Y."/>
            <person name="Zwiers L.-H."/>
            <person name="Turgeon B."/>
            <person name="Goodwin S."/>
            <person name="Spatafora J."/>
            <person name="Crous P."/>
            <person name="Grigoriev I."/>
        </authorList>
    </citation>
    <scope>NUCLEOTIDE SEQUENCE</scope>
    <source>
        <strain evidence="2">SCOH1-5</strain>
    </source>
</reference>
<dbReference type="AlphaFoldDB" id="A0A6A6F564"/>
<proteinExistence type="predicted"/>
<sequence length="143" mass="15893">MTTPNLIKVQTPGQRTQPKQPKGEEKSSSFGDSKSAERLLSPKRAKRPGQQDSSKCVGAKSPEPLLSPQRAKRPQSASPLHLGSHTRTTSDPTPTRGILKASRQEEIFHPGMFSPGFEREHGDKIRRNLWLRNKQNTKEEGSS</sequence>